<dbReference type="RefSeq" id="WP_079376376.1">
    <property type="nucleotide sequence ID" value="NZ_MWVS01000129.1"/>
</dbReference>
<keyword evidence="2" id="KW-0812">Transmembrane</keyword>
<dbReference type="AlphaFoldDB" id="A0A1V4FIE5"/>
<dbReference type="Proteomes" id="UP000189795">
    <property type="component" value="Unassembled WGS sequence"/>
</dbReference>
<name>A0A1V4FIE5_LIMRT</name>
<comment type="caution">
    <text evidence="3">The sequence shown here is derived from an EMBL/GenBank/DDBJ whole genome shotgun (WGS) entry which is preliminary data.</text>
</comment>
<dbReference type="EMBL" id="MWVS01000129">
    <property type="protein sequence ID" value="OPG87083.1"/>
    <property type="molecule type" value="Genomic_DNA"/>
</dbReference>
<keyword evidence="2" id="KW-1133">Transmembrane helix</keyword>
<evidence type="ECO:0000256" key="1">
    <source>
        <dbReference type="SAM" id="MobiDB-lite"/>
    </source>
</evidence>
<organism evidence="3 4">
    <name type="scientific">Limosilactobacillus reuteri</name>
    <name type="common">Lactobacillus reuteri</name>
    <dbReference type="NCBI Taxonomy" id="1598"/>
    <lineage>
        <taxon>Bacteria</taxon>
        <taxon>Bacillati</taxon>
        <taxon>Bacillota</taxon>
        <taxon>Bacilli</taxon>
        <taxon>Lactobacillales</taxon>
        <taxon>Lactobacillaceae</taxon>
        <taxon>Limosilactobacillus</taxon>
    </lineage>
</organism>
<gene>
    <name evidence="3" type="ORF">B5D07_10995</name>
</gene>
<feature type="region of interest" description="Disordered" evidence="1">
    <location>
        <begin position="145"/>
        <end position="173"/>
    </location>
</feature>
<keyword evidence="2" id="KW-0472">Membrane</keyword>
<accession>A0A1V4FIE5</accession>
<feature type="transmembrane region" description="Helical" evidence="2">
    <location>
        <begin position="12"/>
        <end position="33"/>
    </location>
</feature>
<evidence type="ECO:0000313" key="3">
    <source>
        <dbReference type="EMBL" id="OPG87083.1"/>
    </source>
</evidence>
<feature type="compositionally biased region" description="Basic and acidic residues" evidence="1">
    <location>
        <begin position="155"/>
        <end position="166"/>
    </location>
</feature>
<evidence type="ECO:0000313" key="4">
    <source>
        <dbReference type="Proteomes" id="UP000189795"/>
    </source>
</evidence>
<reference evidence="3 4" key="1">
    <citation type="submission" date="2017-03" db="EMBL/GenBank/DDBJ databases">
        <title>Antibiotic resistance of probiotic microorganisms.</title>
        <authorList>
            <person name="Sanudo A.I."/>
            <person name="Olivares M."/>
            <person name="Banuelos O."/>
        </authorList>
    </citation>
    <scope>NUCLEOTIDE SEQUENCE [LARGE SCALE GENOMIC DNA]</scope>
    <source>
        <strain evidence="3 4">CECT8605</strain>
    </source>
</reference>
<sequence>MNKVKVFIVNHKLITVVCFFILIYAIAGGLYLADQHRKQQEFYDEHPLVNKVYKSHVLEKPAEGDWTTTDSYYIFGNNEYRDRVIEIFQDEGGLKRVKEIMNDENEYKKEFESNTSEKYIVEDGNKLIIGDNPENVYSHQVKDGENWVGMYNPDNKNEEEPGEIHKTTPVNID</sequence>
<protein>
    <submittedName>
        <fullName evidence="3">Uncharacterized protein</fullName>
    </submittedName>
</protein>
<proteinExistence type="predicted"/>
<evidence type="ECO:0000256" key="2">
    <source>
        <dbReference type="SAM" id="Phobius"/>
    </source>
</evidence>